<dbReference type="GO" id="GO:0034501">
    <property type="term" value="P:protein localization to kinetochore"/>
    <property type="evidence" value="ECO:0007669"/>
    <property type="project" value="TreeGrafter"/>
</dbReference>
<evidence type="ECO:0000313" key="4">
    <source>
        <dbReference type="EMBL" id="KAG2178884.1"/>
    </source>
</evidence>
<feature type="domain" description="Spc7 kinetochore protein" evidence="3">
    <location>
        <begin position="361"/>
        <end position="676"/>
    </location>
</feature>
<dbReference type="GO" id="GO:1990758">
    <property type="term" value="P:mitotic sister chromatid biorientation"/>
    <property type="evidence" value="ECO:0007669"/>
    <property type="project" value="TreeGrafter"/>
</dbReference>
<evidence type="ECO:0000259" key="3">
    <source>
        <dbReference type="SMART" id="SM00787"/>
    </source>
</evidence>
<evidence type="ECO:0000256" key="2">
    <source>
        <dbReference type="SAM" id="MobiDB-lite"/>
    </source>
</evidence>
<dbReference type="PANTHER" id="PTHR28260:SF1">
    <property type="entry name" value="SPINDLE POLE BODY COMPONENT SPC105"/>
    <property type="match status" value="1"/>
</dbReference>
<name>A0A8H7UH08_MORIS</name>
<protein>
    <recommendedName>
        <fullName evidence="3">Spc7 kinetochore protein domain-containing protein</fullName>
    </recommendedName>
</protein>
<dbReference type="Pfam" id="PF18210">
    <property type="entry name" value="Knl1_RWD_C"/>
    <property type="match status" value="1"/>
</dbReference>
<dbReference type="AlphaFoldDB" id="A0A8H7UH08"/>
<proteinExistence type="predicted"/>
<feature type="coiled-coil region" evidence="1">
    <location>
        <begin position="570"/>
        <end position="632"/>
    </location>
</feature>
<reference evidence="4" key="1">
    <citation type="submission" date="2020-12" db="EMBL/GenBank/DDBJ databases">
        <title>Metabolic potential, ecology and presence of endohyphal bacteria is reflected in genomic diversity of Mucoromycotina.</title>
        <authorList>
            <person name="Muszewska A."/>
            <person name="Okrasinska A."/>
            <person name="Steczkiewicz K."/>
            <person name="Drgas O."/>
            <person name="Orlowska M."/>
            <person name="Perlinska-Lenart U."/>
            <person name="Aleksandrzak-Piekarczyk T."/>
            <person name="Szatraj K."/>
            <person name="Zielenkiewicz U."/>
            <person name="Pilsyk S."/>
            <person name="Malc E."/>
            <person name="Mieczkowski P."/>
            <person name="Kruszewska J.S."/>
            <person name="Biernat P."/>
            <person name="Pawlowska J."/>
        </authorList>
    </citation>
    <scope>NUCLEOTIDE SEQUENCE</scope>
    <source>
        <strain evidence="4">WA0000067209</strain>
    </source>
</reference>
<accession>A0A8H7UH08</accession>
<feature type="coiled-coil region" evidence="1">
    <location>
        <begin position="510"/>
        <end position="537"/>
    </location>
</feature>
<dbReference type="Pfam" id="PF08317">
    <property type="entry name" value="Spc7"/>
    <property type="match status" value="1"/>
</dbReference>
<evidence type="ECO:0000313" key="5">
    <source>
        <dbReference type="Proteomes" id="UP000654370"/>
    </source>
</evidence>
<feature type="compositionally biased region" description="Polar residues" evidence="2">
    <location>
        <begin position="280"/>
        <end position="320"/>
    </location>
</feature>
<keyword evidence="1" id="KW-0175">Coiled coil</keyword>
<feature type="compositionally biased region" description="Basic and acidic residues" evidence="2">
    <location>
        <begin position="158"/>
        <end position="177"/>
    </location>
</feature>
<dbReference type="InterPro" id="IPR040850">
    <property type="entry name" value="Knl1_RWD_C"/>
</dbReference>
<dbReference type="OrthoDB" id="5592879at2759"/>
<keyword evidence="5" id="KW-1185">Reference proteome</keyword>
<feature type="region of interest" description="Disordered" evidence="2">
    <location>
        <begin position="156"/>
        <end position="339"/>
    </location>
</feature>
<dbReference type="SMART" id="SM00787">
    <property type="entry name" value="Spc7"/>
    <property type="match status" value="1"/>
</dbReference>
<dbReference type="GO" id="GO:0000776">
    <property type="term" value="C:kinetochore"/>
    <property type="evidence" value="ECO:0007669"/>
    <property type="project" value="TreeGrafter"/>
</dbReference>
<feature type="compositionally biased region" description="Polar residues" evidence="2">
    <location>
        <begin position="255"/>
        <end position="268"/>
    </location>
</feature>
<feature type="compositionally biased region" description="Low complexity" evidence="2">
    <location>
        <begin position="207"/>
        <end position="222"/>
    </location>
</feature>
<organism evidence="4 5">
    <name type="scientific">Mortierella isabellina</name>
    <name type="common">Filamentous fungus</name>
    <name type="synonym">Umbelopsis isabellina</name>
    <dbReference type="NCBI Taxonomy" id="91625"/>
    <lineage>
        <taxon>Eukaryota</taxon>
        <taxon>Fungi</taxon>
        <taxon>Fungi incertae sedis</taxon>
        <taxon>Mucoromycota</taxon>
        <taxon>Mucoromycotina</taxon>
        <taxon>Umbelopsidomycetes</taxon>
        <taxon>Umbelopsidales</taxon>
        <taxon>Umbelopsidaceae</taxon>
        <taxon>Umbelopsis</taxon>
    </lineage>
</organism>
<feature type="compositionally biased region" description="Polar residues" evidence="2">
    <location>
        <begin position="223"/>
        <end position="232"/>
    </location>
</feature>
<dbReference type="InterPro" id="IPR013253">
    <property type="entry name" value="Spc7_domain"/>
</dbReference>
<dbReference type="InterPro" id="IPR033338">
    <property type="entry name" value="Spc105/Spc7"/>
</dbReference>
<dbReference type="Proteomes" id="UP000654370">
    <property type="component" value="Unassembled WGS sequence"/>
</dbReference>
<dbReference type="PANTHER" id="PTHR28260">
    <property type="entry name" value="SPINDLE POLE BODY COMPONENT SPC105"/>
    <property type="match status" value="1"/>
</dbReference>
<dbReference type="EMBL" id="JAEPQZ010000007">
    <property type="protein sequence ID" value="KAG2178884.1"/>
    <property type="molecule type" value="Genomic_DNA"/>
</dbReference>
<gene>
    <name evidence="4" type="ORF">INT43_001730</name>
</gene>
<dbReference type="GO" id="GO:0007094">
    <property type="term" value="P:mitotic spindle assembly checkpoint signaling"/>
    <property type="evidence" value="ECO:0007669"/>
    <property type="project" value="TreeGrafter"/>
</dbReference>
<evidence type="ECO:0000256" key="1">
    <source>
        <dbReference type="SAM" id="Coils"/>
    </source>
</evidence>
<comment type="caution">
    <text evidence="4">The sequence shown here is derived from an EMBL/GenBank/DDBJ whole genome shotgun (WGS) entry which is preliminary data.</text>
</comment>
<sequence length="842" mass="95739">MSFPSPLHRKPIDTSVSEIHRRTLTDAELKRRRLNSPGKGILKSFHASSPFRDIDRNIHSNAFTSPIRPADDESVSRSWFDDTMDSTRDRKLGSRRVSFAPSAHVRLYQEANRQGSSDRERRSSDLHSKLMRVAMEENQSESAGSSLNSWDVDVSRYGSHDSTSRDSLSRSPLREKNSFLGSNDNFNELGGGNDDVTMEMTGNMAISSPSRHQPHQSPSKSPVWSTSHTAQSGHFDDNNDGETMELTGTIRSGGMASTHSGNTANFSPFRNAPVSDKFSPASNWPASHSTPQKLFSNQPGAFNRNSSPSPWGTSKRQSPSVHRYQSDTNMDDSLGSDFADRMASSHKRGADNILDEEIPALDDSFTAEDEMVSEKMSLNDFLTYAGISFMDNITPSTNVPNLTTLDKENAPPPTLADYVASHSSIIPELELYQYCCKELIGLIEDGRTSIKEKEEQMDKTTPKFILDYIEADMDMRELMDTRFKLIKQNARLCGKREWYIWRENLVTEINQVLRRNLAKLQEEQAKIDHSLMEVNKRLPGLISFLIDMRQTYIKATERAAALHTVDLEQIADLETEIEEQKISLETFKNDADMLKNEEADLNRQLEQLTLRKQQLNQDIDKAEQTCNEYKTLTLDDLRVAKKHYNEHVDIGRWDPLRISPDLMAFIYDKDLEIRIDCEKLKLRKEDATLVRLVPSESTTVTEMLLPGIKEILQNNWDTSVNVALYWRQVKIIQSELDMVQSRYSIVLDRLAHTSLGEGLQCTITLFNFSAKFKYTVSFPIRPEEVIDFPQVNSNDWTARKNYGDLSVDDMQSLIRKHIQSNGLLQLENTLDTIIQEAQLLIA</sequence>